<organism evidence="2 3">
    <name type="scientific">Caldimonas brevitalea</name>
    <dbReference type="NCBI Taxonomy" id="413882"/>
    <lineage>
        <taxon>Bacteria</taxon>
        <taxon>Pseudomonadati</taxon>
        <taxon>Pseudomonadota</taxon>
        <taxon>Betaproteobacteria</taxon>
        <taxon>Burkholderiales</taxon>
        <taxon>Sphaerotilaceae</taxon>
        <taxon>Caldimonas</taxon>
    </lineage>
</organism>
<dbReference type="EMBL" id="CP011371">
    <property type="protein sequence ID" value="AKJ29833.1"/>
    <property type="molecule type" value="Genomic_DNA"/>
</dbReference>
<dbReference type="OrthoDB" id="9169649at2"/>
<sequence length="70" mass="8121">MEMSKLQWIRRCAQRFLDQNPWLGPDQAITLAADLWFDAEEWNTPEEAADTELAAWDDEDGPPPLPRTLH</sequence>
<evidence type="ECO:0000256" key="1">
    <source>
        <dbReference type="SAM" id="MobiDB-lite"/>
    </source>
</evidence>
<keyword evidence="3" id="KW-1185">Reference proteome</keyword>
<name>A0A0G3BPD9_9BURK</name>
<proteinExistence type="predicted"/>
<accession>A0A0G3BPD9</accession>
<protein>
    <submittedName>
        <fullName evidence="2">Uncharacterized protein</fullName>
    </submittedName>
</protein>
<dbReference type="RefSeq" id="WP_047195352.1">
    <property type="nucleotide sequence ID" value="NZ_CP011371.1"/>
</dbReference>
<feature type="region of interest" description="Disordered" evidence="1">
    <location>
        <begin position="42"/>
        <end position="70"/>
    </location>
</feature>
<dbReference type="AlphaFoldDB" id="A0A0G3BPD9"/>
<dbReference type="KEGG" id="pbh:AAW51_3142"/>
<evidence type="ECO:0000313" key="3">
    <source>
        <dbReference type="Proteomes" id="UP000035352"/>
    </source>
</evidence>
<reference evidence="2 3" key="1">
    <citation type="submission" date="2015-05" db="EMBL/GenBank/DDBJ databases">
        <authorList>
            <person name="Tang B."/>
            <person name="Yu Y."/>
        </authorList>
    </citation>
    <scope>NUCLEOTIDE SEQUENCE [LARGE SCALE GENOMIC DNA]</scope>
    <source>
        <strain evidence="2 3">DSM 7029</strain>
    </source>
</reference>
<dbReference type="Proteomes" id="UP000035352">
    <property type="component" value="Chromosome"/>
</dbReference>
<gene>
    <name evidence="2" type="ORF">AAW51_3142</name>
</gene>
<evidence type="ECO:0000313" key="2">
    <source>
        <dbReference type="EMBL" id="AKJ29833.1"/>
    </source>
</evidence>
<feature type="compositionally biased region" description="Acidic residues" evidence="1">
    <location>
        <begin position="42"/>
        <end position="61"/>
    </location>
</feature>